<gene>
    <name evidence="1" type="ORF">E5331_15085</name>
</gene>
<dbReference type="Proteomes" id="UP000306319">
    <property type="component" value="Unassembled WGS sequence"/>
</dbReference>
<name>A0AC61RE16_9BACT</name>
<reference evidence="1" key="1">
    <citation type="submission" date="2019-04" db="EMBL/GenBank/DDBJ databases">
        <title>Microbes associate with the intestines of laboratory mice.</title>
        <authorList>
            <person name="Navarre W."/>
            <person name="Wong E."/>
            <person name="Huang K."/>
            <person name="Tropini C."/>
            <person name="Ng K."/>
            <person name="Yu B."/>
        </authorList>
    </citation>
    <scope>NUCLEOTIDE SEQUENCE</scope>
    <source>
        <strain evidence="1">NM04_E33</strain>
    </source>
</reference>
<evidence type="ECO:0000313" key="1">
    <source>
        <dbReference type="EMBL" id="TGY77261.1"/>
    </source>
</evidence>
<organism evidence="1 2">
    <name type="scientific">Lepagella muris</name>
    <dbReference type="NCBI Taxonomy" id="3032870"/>
    <lineage>
        <taxon>Bacteria</taxon>
        <taxon>Pseudomonadati</taxon>
        <taxon>Bacteroidota</taxon>
        <taxon>Bacteroidia</taxon>
        <taxon>Bacteroidales</taxon>
        <taxon>Muribaculaceae</taxon>
        <taxon>Lepagella</taxon>
    </lineage>
</organism>
<accession>A0AC61RE16</accession>
<proteinExistence type="predicted"/>
<evidence type="ECO:0000313" key="2">
    <source>
        <dbReference type="Proteomes" id="UP000306319"/>
    </source>
</evidence>
<sequence length="128" mass="14904">MKNLLFIIFSFVFGSCTTKEPECILFSKLNQDIQDTLMSINQKVLNEGYLPNSLIDFSGNCLLKISEIGPWTYSKRVLNTKNMNSIKLHPNTPEPYIVYDDYLYYPDEYNLFVMGFSDTTVFKKIPFK</sequence>
<comment type="caution">
    <text evidence="1">The sequence shown here is derived from an EMBL/GenBank/DDBJ whole genome shotgun (WGS) entry which is preliminary data.</text>
</comment>
<dbReference type="EMBL" id="SRYB01000027">
    <property type="protein sequence ID" value="TGY77261.1"/>
    <property type="molecule type" value="Genomic_DNA"/>
</dbReference>
<keyword evidence="2" id="KW-1185">Reference proteome</keyword>
<protein>
    <submittedName>
        <fullName evidence="1">Uncharacterized protein</fullName>
    </submittedName>
</protein>